<evidence type="ECO:0000256" key="1">
    <source>
        <dbReference type="SAM" id="MobiDB-lite"/>
    </source>
</evidence>
<dbReference type="Proteomes" id="UP000281726">
    <property type="component" value="Unassembled WGS sequence"/>
</dbReference>
<feature type="signal peptide" evidence="2">
    <location>
        <begin position="1"/>
        <end position="25"/>
    </location>
</feature>
<dbReference type="SMART" id="SM00909">
    <property type="entry name" value="Germane"/>
    <property type="match status" value="1"/>
</dbReference>
<name>A0A3A9ZHT4_9ACTN</name>
<reference evidence="4 5" key="1">
    <citation type="journal article" date="2004" name="Syst. Appl. Microbiol.">
        <title>Cryptoendolithic actinomycetes from antarctic sandstone rock samples: Micromonospora endolithica sp. nov. and two isolates related to Micromonospora coerulea Jensen 1932.</title>
        <authorList>
            <person name="Hirsch P."/>
            <person name="Mevs U."/>
            <person name="Kroppenstedt R.M."/>
            <person name="Schumann P."/>
            <person name="Stackebrandt E."/>
        </authorList>
    </citation>
    <scope>NUCLEOTIDE SEQUENCE [LARGE SCALE GENOMIC DNA]</scope>
    <source>
        <strain evidence="4 5">JCM 12677</strain>
    </source>
</reference>
<evidence type="ECO:0000256" key="2">
    <source>
        <dbReference type="SAM" id="SignalP"/>
    </source>
</evidence>
<dbReference type="EMBL" id="RBAK01000004">
    <property type="protein sequence ID" value="RKN47843.1"/>
    <property type="molecule type" value="Genomic_DNA"/>
</dbReference>
<feature type="domain" description="GerMN" evidence="3">
    <location>
        <begin position="78"/>
        <end position="167"/>
    </location>
</feature>
<organism evidence="4 5">
    <name type="scientific">Micromonospora endolithica</name>
    <dbReference type="NCBI Taxonomy" id="230091"/>
    <lineage>
        <taxon>Bacteria</taxon>
        <taxon>Bacillati</taxon>
        <taxon>Actinomycetota</taxon>
        <taxon>Actinomycetes</taxon>
        <taxon>Micromonosporales</taxon>
        <taxon>Micromonosporaceae</taxon>
        <taxon>Micromonospora</taxon>
    </lineage>
</organism>
<protein>
    <recommendedName>
        <fullName evidence="3">GerMN domain-containing protein</fullName>
    </recommendedName>
</protein>
<dbReference type="PROSITE" id="PS51257">
    <property type="entry name" value="PROKAR_LIPOPROTEIN"/>
    <property type="match status" value="1"/>
</dbReference>
<keyword evidence="2" id="KW-0732">Signal</keyword>
<dbReference type="AlphaFoldDB" id="A0A3A9ZHT4"/>
<proteinExistence type="predicted"/>
<dbReference type="Pfam" id="PF10646">
    <property type="entry name" value="Germane"/>
    <property type="match status" value="1"/>
</dbReference>
<dbReference type="OrthoDB" id="5181063at2"/>
<comment type="caution">
    <text evidence="4">The sequence shown here is derived from an EMBL/GenBank/DDBJ whole genome shotgun (WGS) entry which is preliminary data.</text>
</comment>
<feature type="region of interest" description="Disordered" evidence="1">
    <location>
        <begin position="27"/>
        <end position="46"/>
    </location>
</feature>
<evidence type="ECO:0000313" key="4">
    <source>
        <dbReference type="EMBL" id="RKN47843.1"/>
    </source>
</evidence>
<evidence type="ECO:0000259" key="3">
    <source>
        <dbReference type="SMART" id="SM00909"/>
    </source>
</evidence>
<evidence type="ECO:0000313" key="5">
    <source>
        <dbReference type="Proteomes" id="UP000281726"/>
    </source>
</evidence>
<keyword evidence="5" id="KW-1185">Reference proteome</keyword>
<accession>A0A3A9ZHT4</accession>
<dbReference type="RefSeq" id="WP_120728803.1">
    <property type="nucleotide sequence ID" value="NZ_RBAK01000004.1"/>
</dbReference>
<sequence length="189" mass="19625">MTARTALSALAVVLVLAGCGVPTDARPRPVQAPASGPFPTPVTASSSVPAGREAEVLCLVREDHLVRVVRRVDRPPSLDAQVRDLLAGPTPAERDDGFTSALPGAVAVTGVRLVGTRAEVDVRGVGDENGRSDEILAFGQLVCTLTARTGVDAVSFREDGQPLDVPRADASLSRQPLTAADYATLIRPG</sequence>
<feature type="chain" id="PRO_5017239108" description="GerMN domain-containing protein" evidence="2">
    <location>
        <begin position="26"/>
        <end position="189"/>
    </location>
</feature>
<dbReference type="InterPro" id="IPR019606">
    <property type="entry name" value="GerMN"/>
</dbReference>
<gene>
    <name evidence="4" type="ORF">D7223_13995</name>
</gene>